<protein>
    <submittedName>
        <fullName evidence="2">Uncharacterized protein</fullName>
    </submittedName>
</protein>
<dbReference type="PANTHER" id="PTHR35043:SF7">
    <property type="entry name" value="TRANSCRIPTION FACTOR DOMAIN-CONTAINING PROTEIN"/>
    <property type="match status" value="1"/>
</dbReference>
<evidence type="ECO:0000256" key="1">
    <source>
        <dbReference type="SAM" id="Phobius"/>
    </source>
</evidence>
<name>A0AAD7I105_9AGAR</name>
<accession>A0AAD7I105</accession>
<keyword evidence="3" id="KW-1185">Reference proteome</keyword>
<sequence length="401" mass="44744">MLLLLLFARFSQAYVLNLRAEAYSCDDINNCRRLFDIVWGCLTTVFACTWVSVHPNVPPPNQSWLSLMGRRLRMMVIAIIAPEVMVGFAARQFFAARFLSKKFDLSITHGSFLSMGGFVLRNGHHPIATRKQLEDPLLGPKYLSAIRDVKVADIMDKSKGDALSKGVALAQGLWFTIQFLARVVQRLPVTELEVATLAFAIVNVFIWLLWWEKPLDVQEPILIGPAGDPADNEPELNCVPMLTRFFSVLTGYSRYPYKPTSSNSVPSFWSMQITEEKYIVFSISIECLMGTVFGVIHCAAWNADFLSADEMWMWRSCSLLVAAIPAVIVSFSAPDLVIGNALKLQSVTFSAPTLLAIVCMVVIPIYIVSRVFLIVLAFTALRALPPGALVDMNWSVYIPHL</sequence>
<evidence type="ECO:0000313" key="3">
    <source>
        <dbReference type="Proteomes" id="UP001215280"/>
    </source>
</evidence>
<dbReference type="AlphaFoldDB" id="A0AAD7I105"/>
<feature type="transmembrane region" description="Helical" evidence="1">
    <location>
        <begin position="353"/>
        <end position="378"/>
    </location>
</feature>
<feature type="transmembrane region" description="Helical" evidence="1">
    <location>
        <begin position="192"/>
        <end position="210"/>
    </location>
</feature>
<reference evidence="2" key="1">
    <citation type="submission" date="2023-03" db="EMBL/GenBank/DDBJ databases">
        <title>Massive genome expansion in bonnet fungi (Mycena s.s.) driven by repeated elements and novel gene families across ecological guilds.</title>
        <authorList>
            <consortium name="Lawrence Berkeley National Laboratory"/>
            <person name="Harder C.B."/>
            <person name="Miyauchi S."/>
            <person name="Viragh M."/>
            <person name="Kuo A."/>
            <person name="Thoen E."/>
            <person name="Andreopoulos B."/>
            <person name="Lu D."/>
            <person name="Skrede I."/>
            <person name="Drula E."/>
            <person name="Henrissat B."/>
            <person name="Morin E."/>
            <person name="Kohler A."/>
            <person name="Barry K."/>
            <person name="LaButti K."/>
            <person name="Morin E."/>
            <person name="Salamov A."/>
            <person name="Lipzen A."/>
            <person name="Mereny Z."/>
            <person name="Hegedus B."/>
            <person name="Baldrian P."/>
            <person name="Stursova M."/>
            <person name="Weitz H."/>
            <person name="Taylor A."/>
            <person name="Grigoriev I.V."/>
            <person name="Nagy L.G."/>
            <person name="Martin F."/>
            <person name="Kauserud H."/>
        </authorList>
    </citation>
    <scope>NUCLEOTIDE SEQUENCE</scope>
    <source>
        <strain evidence="2">CBHHK188m</strain>
    </source>
</reference>
<proteinExistence type="predicted"/>
<dbReference type="Proteomes" id="UP001215280">
    <property type="component" value="Unassembled WGS sequence"/>
</dbReference>
<feature type="transmembrane region" description="Helical" evidence="1">
    <location>
        <begin position="278"/>
        <end position="300"/>
    </location>
</feature>
<dbReference type="EMBL" id="JARJLG010000174">
    <property type="protein sequence ID" value="KAJ7732571.1"/>
    <property type="molecule type" value="Genomic_DNA"/>
</dbReference>
<feature type="transmembrane region" description="Helical" evidence="1">
    <location>
        <begin position="312"/>
        <end position="333"/>
    </location>
</feature>
<keyword evidence="1" id="KW-1133">Transmembrane helix</keyword>
<keyword evidence="1" id="KW-0472">Membrane</keyword>
<evidence type="ECO:0000313" key="2">
    <source>
        <dbReference type="EMBL" id="KAJ7732571.1"/>
    </source>
</evidence>
<organism evidence="2 3">
    <name type="scientific">Mycena maculata</name>
    <dbReference type="NCBI Taxonomy" id="230809"/>
    <lineage>
        <taxon>Eukaryota</taxon>
        <taxon>Fungi</taxon>
        <taxon>Dikarya</taxon>
        <taxon>Basidiomycota</taxon>
        <taxon>Agaricomycotina</taxon>
        <taxon>Agaricomycetes</taxon>
        <taxon>Agaricomycetidae</taxon>
        <taxon>Agaricales</taxon>
        <taxon>Marasmiineae</taxon>
        <taxon>Mycenaceae</taxon>
        <taxon>Mycena</taxon>
    </lineage>
</organism>
<keyword evidence="1" id="KW-0812">Transmembrane</keyword>
<comment type="caution">
    <text evidence="2">The sequence shown here is derived from an EMBL/GenBank/DDBJ whole genome shotgun (WGS) entry which is preliminary data.</text>
</comment>
<dbReference type="PANTHER" id="PTHR35043">
    <property type="entry name" value="TRANSCRIPTION FACTOR DOMAIN-CONTAINING PROTEIN"/>
    <property type="match status" value="1"/>
</dbReference>
<gene>
    <name evidence="2" type="ORF">DFH07DRAFT_990698</name>
</gene>